<dbReference type="EMBL" id="KZ819303">
    <property type="protein sequence ID" value="PWN95687.1"/>
    <property type="molecule type" value="Genomic_DNA"/>
</dbReference>
<dbReference type="Gene3D" id="3.40.50.1000">
    <property type="entry name" value="HAD superfamily/HAD-like"/>
    <property type="match status" value="1"/>
</dbReference>
<dbReference type="AlphaFoldDB" id="A0A316Z1N1"/>
<dbReference type="InterPro" id="IPR023198">
    <property type="entry name" value="PGP-like_dom2"/>
</dbReference>
<dbReference type="RefSeq" id="XP_025595966.1">
    <property type="nucleotide sequence ID" value="XM_025745505.1"/>
</dbReference>
<organism evidence="2 3">
    <name type="scientific">Tilletiopsis washingtonensis</name>
    <dbReference type="NCBI Taxonomy" id="58919"/>
    <lineage>
        <taxon>Eukaryota</taxon>
        <taxon>Fungi</taxon>
        <taxon>Dikarya</taxon>
        <taxon>Basidiomycota</taxon>
        <taxon>Ustilaginomycotina</taxon>
        <taxon>Exobasidiomycetes</taxon>
        <taxon>Entylomatales</taxon>
        <taxon>Entylomatales incertae sedis</taxon>
        <taxon>Tilletiopsis</taxon>
    </lineage>
</organism>
<dbReference type="InterPro" id="IPR023214">
    <property type="entry name" value="HAD_sf"/>
</dbReference>
<dbReference type="InterPro" id="IPR036412">
    <property type="entry name" value="HAD-like_sf"/>
</dbReference>
<evidence type="ECO:0000256" key="1">
    <source>
        <dbReference type="ARBA" id="ARBA00022801"/>
    </source>
</evidence>
<dbReference type="Proteomes" id="UP000245946">
    <property type="component" value="Unassembled WGS sequence"/>
</dbReference>
<proteinExistence type="predicted"/>
<name>A0A316Z1N1_9BASI</name>
<evidence type="ECO:0000313" key="2">
    <source>
        <dbReference type="EMBL" id="PWN95687.1"/>
    </source>
</evidence>
<dbReference type="GO" id="GO:0016787">
    <property type="term" value="F:hydrolase activity"/>
    <property type="evidence" value="ECO:0007669"/>
    <property type="project" value="UniProtKB-KW"/>
</dbReference>
<dbReference type="PANTHER" id="PTHR43316:SF4">
    <property type="entry name" value="ACID DEHALOGENASE, PUTATIVE (AFU_ORTHOLOGUE AFUA_8G05870)-RELATED"/>
    <property type="match status" value="1"/>
</dbReference>
<dbReference type="Gene3D" id="1.10.150.240">
    <property type="entry name" value="Putative phosphatase, domain 2"/>
    <property type="match status" value="1"/>
</dbReference>
<accession>A0A316Z1N1</accession>
<dbReference type="InterPro" id="IPR051540">
    <property type="entry name" value="S-2-haloacid_dehalogenase"/>
</dbReference>
<gene>
    <name evidence="2" type="ORF">FA09DRAFT_362730</name>
</gene>
<dbReference type="STRING" id="58919.A0A316Z1N1"/>
<protein>
    <submittedName>
        <fullName evidence="2">HAD-like protein</fullName>
    </submittedName>
</protein>
<dbReference type="GeneID" id="37273049"/>
<sequence>MAPRAVVVHDVLGTLFSLDEPIKELQSIFSAQLAAAPHIFAELVVMDWYHAAQRDFGFISMHGAYQPIGTVFASTLPRVLLQAGLAPESSSSDLASAKRGAGRQPATSVEASGFEEVVQRMMGSLKRLTPRPTMQQAFATYEAEGIEAWGASNGSRELSTALFEGALGKGSVRDHGVSGKEALKGVGVFSCDEVQIAKPDPRVYQAVLERIERGEKDIQKFFVATHSWDTFAAQKAGFKVVWVTNEEFHGASGIYGTPDYIATDLADAAKQIAAAVRG</sequence>
<keyword evidence="3" id="KW-1185">Reference proteome</keyword>
<reference evidence="2 3" key="1">
    <citation type="journal article" date="2018" name="Mol. Biol. Evol.">
        <title>Broad Genomic Sampling Reveals a Smut Pathogenic Ancestry of the Fungal Clade Ustilaginomycotina.</title>
        <authorList>
            <person name="Kijpornyongpan T."/>
            <person name="Mondo S.J."/>
            <person name="Barry K."/>
            <person name="Sandor L."/>
            <person name="Lee J."/>
            <person name="Lipzen A."/>
            <person name="Pangilinan J."/>
            <person name="LaButti K."/>
            <person name="Hainaut M."/>
            <person name="Henrissat B."/>
            <person name="Grigoriev I.V."/>
            <person name="Spatafora J.W."/>
            <person name="Aime M.C."/>
        </authorList>
    </citation>
    <scope>NUCLEOTIDE SEQUENCE [LARGE SCALE GENOMIC DNA]</scope>
    <source>
        <strain evidence="2 3">MCA 4186</strain>
    </source>
</reference>
<evidence type="ECO:0000313" key="3">
    <source>
        <dbReference type="Proteomes" id="UP000245946"/>
    </source>
</evidence>
<dbReference type="SUPFAM" id="SSF56784">
    <property type="entry name" value="HAD-like"/>
    <property type="match status" value="1"/>
</dbReference>
<dbReference type="OrthoDB" id="2363873at2759"/>
<keyword evidence="1" id="KW-0378">Hydrolase</keyword>
<dbReference type="PANTHER" id="PTHR43316">
    <property type="entry name" value="HYDROLASE, HALOACID DELAHOGENASE-RELATED"/>
    <property type="match status" value="1"/>
</dbReference>